<gene>
    <name evidence="7" type="ORF">RQP53_02395</name>
</gene>
<comment type="caution">
    <text evidence="7">The sequence shown here is derived from an EMBL/GenBank/DDBJ whole genome shotgun (WGS) entry which is preliminary data.</text>
</comment>
<sequence>MLDSATDLDAVPGDCRLLYIEDNPINTLVVQELVSRRPALHLVCEEDGQTGLTRARQWRPSLILLDMQLPDMDGYQVMQRLRQAPETAEIRCIALSANAMPEDMKRARQAGFADYWTKPIDFAAFLAGLDQHFGTR</sequence>
<dbReference type="Proteomes" id="UP001246372">
    <property type="component" value="Unassembled WGS sequence"/>
</dbReference>
<keyword evidence="8" id="KW-1185">Reference proteome</keyword>
<feature type="domain" description="Response regulatory" evidence="6">
    <location>
        <begin position="16"/>
        <end position="133"/>
    </location>
</feature>
<dbReference type="PANTHER" id="PTHR43047">
    <property type="entry name" value="TWO-COMPONENT HISTIDINE PROTEIN KINASE"/>
    <property type="match status" value="1"/>
</dbReference>
<dbReference type="SUPFAM" id="SSF52172">
    <property type="entry name" value="CheY-like"/>
    <property type="match status" value="1"/>
</dbReference>
<dbReference type="EC" id="2.7.13.3" evidence="2"/>
<evidence type="ECO:0000256" key="1">
    <source>
        <dbReference type="ARBA" id="ARBA00000085"/>
    </source>
</evidence>
<dbReference type="RefSeq" id="WP_315648418.1">
    <property type="nucleotide sequence ID" value="NZ_JAVXZY010000001.1"/>
</dbReference>
<evidence type="ECO:0000259" key="6">
    <source>
        <dbReference type="PROSITE" id="PS50110"/>
    </source>
</evidence>
<evidence type="ECO:0000313" key="8">
    <source>
        <dbReference type="Proteomes" id="UP001246372"/>
    </source>
</evidence>
<feature type="modified residue" description="4-aspartylphosphate" evidence="5">
    <location>
        <position position="66"/>
    </location>
</feature>
<protein>
    <recommendedName>
        <fullName evidence="2">histidine kinase</fullName>
        <ecNumber evidence="2">2.7.13.3</ecNumber>
    </recommendedName>
</protein>
<organism evidence="7 8">
    <name type="scientific">Roseateles aquae</name>
    <dbReference type="NCBI Taxonomy" id="3077235"/>
    <lineage>
        <taxon>Bacteria</taxon>
        <taxon>Pseudomonadati</taxon>
        <taxon>Pseudomonadota</taxon>
        <taxon>Betaproteobacteria</taxon>
        <taxon>Burkholderiales</taxon>
        <taxon>Sphaerotilaceae</taxon>
        <taxon>Roseateles</taxon>
    </lineage>
</organism>
<keyword evidence="4" id="KW-0418">Kinase</keyword>
<comment type="catalytic activity">
    <reaction evidence="1">
        <text>ATP + protein L-histidine = ADP + protein N-phospho-L-histidine.</text>
        <dbReference type="EC" id="2.7.13.3"/>
    </reaction>
</comment>
<dbReference type="Pfam" id="PF00072">
    <property type="entry name" value="Response_reg"/>
    <property type="match status" value="1"/>
</dbReference>
<keyword evidence="3" id="KW-0808">Transferase</keyword>
<reference evidence="7" key="1">
    <citation type="submission" date="2023-09" db="EMBL/GenBank/DDBJ databases">
        <title>Paucibacter sp. APW11 Genome sequencing and assembly.</title>
        <authorList>
            <person name="Kim I."/>
        </authorList>
    </citation>
    <scope>NUCLEOTIDE SEQUENCE</scope>
    <source>
        <strain evidence="7">APW11</strain>
    </source>
</reference>
<name>A0ABU3P6D8_9BURK</name>
<accession>A0ABU3P6D8</accession>
<dbReference type="Gene3D" id="3.40.50.2300">
    <property type="match status" value="1"/>
</dbReference>
<evidence type="ECO:0000256" key="5">
    <source>
        <dbReference type="PROSITE-ProRule" id="PRU00169"/>
    </source>
</evidence>
<dbReference type="InterPro" id="IPR011006">
    <property type="entry name" value="CheY-like_superfamily"/>
</dbReference>
<dbReference type="PROSITE" id="PS50110">
    <property type="entry name" value="RESPONSE_REGULATORY"/>
    <property type="match status" value="1"/>
</dbReference>
<dbReference type="InterPro" id="IPR001789">
    <property type="entry name" value="Sig_transdc_resp-reg_receiver"/>
</dbReference>
<evidence type="ECO:0000256" key="4">
    <source>
        <dbReference type="ARBA" id="ARBA00022777"/>
    </source>
</evidence>
<evidence type="ECO:0000256" key="3">
    <source>
        <dbReference type="ARBA" id="ARBA00022679"/>
    </source>
</evidence>
<proteinExistence type="predicted"/>
<dbReference type="EMBL" id="JAVXZY010000001">
    <property type="protein sequence ID" value="MDT8998119.1"/>
    <property type="molecule type" value="Genomic_DNA"/>
</dbReference>
<dbReference type="SMART" id="SM00448">
    <property type="entry name" value="REC"/>
    <property type="match status" value="1"/>
</dbReference>
<evidence type="ECO:0000256" key="2">
    <source>
        <dbReference type="ARBA" id="ARBA00012438"/>
    </source>
</evidence>
<keyword evidence="5" id="KW-0597">Phosphoprotein</keyword>
<evidence type="ECO:0000313" key="7">
    <source>
        <dbReference type="EMBL" id="MDT8998119.1"/>
    </source>
</evidence>